<name>A0A932GMW2_UNCTE</name>
<dbReference type="AlphaFoldDB" id="A0A932GMW2"/>
<organism evidence="4 5">
    <name type="scientific">Tectimicrobiota bacterium</name>
    <dbReference type="NCBI Taxonomy" id="2528274"/>
    <lineage>
        <taxon>Bacteria</taxon>
        <taxon>Pseudomonadati</taxon>
        <taxon>Nitrospinota/Tectimicrobiota group</taxon>
        <taxon>Candidatus Tectimicrobiota</taxon>
    </lineage>
</organism>
<keyword evidence="2" id="KW-1133">Transmembrane helix</keyword>
<accession>A0A932GMW2</accession>
<dbReference type="SUPFAM" id="SSF53955">
    <property type="entry name" value="Lysozyme-like"/>
    <property type="match status" value="1"/>
</dbReference>
<keyword evidence="2" id="KW-0812">Transmembrane</keyword>
<reference evidence="4" key="1">
    <citation type="submission" date="2020-07" db="EMBL/GenBank/DDBJ databases">
        <title>Huge and variable diversity of episymbiotic CPR bacteria and DPANN archaea in groundwater ecosystems.</title>
        <authorList>
            <person name="He C.Y."/>
            <person name="Keren R."/>
            <person name="Whittaker M."/>
            <person name="Farag I.F."/>
            <person name="Doudna J."/>
            <person name="Cate J.H.D."/>
            <person name="Banfield J.F."/>
        </authorList>
    </citation>
    <scope>NUCLEOTIDE SEQUENCE</scope>
    <source>
        <strain evidence="4">NC_groundwater_717_Ag_S-0.2um_59_8</strain>
    </source>
</reference>
<keyword evidence="2" id="KW-0472">Membrane</keyword>
<feature type="domain" description="Transglycosylase SLT" evidence="3">
    <location>
        <begin position="87"/>
        <end position="175"/>
    </location>
</feature>
<dbReference type="InterPro" id="IPR023346">
    <property type="entry name" value="Lysozyme-like_dom_sf"/>
</dbReference>
<evidence type="ECO:0000259" key="3">
    <source>
        <dbReference type="Pfam" id="PF01464"/>
    </source>
</evidence>
<dbReference type="Pfam" id="PF01464">
    <property type="entry name" value="SLT"/>
    <property type="match status" value="1"/>
</dbReference>
<comment type="similarity">
    <text evidence="1">Belongs to the transglycosylase Slt family.</text>
</comment>
<evidence type="ECO:0000256" key="2">
    <source>
        <dbReference type="SAM" id="Phobius"/>
    </source>
</evidence>
<gene>
    <name evidence="4" type="ORF">HYY65_03225</name>
</gene>
<dbReference type="Gene3D" id="1.10.530.10">
    <property type="match status" value="1"/>
</dbReference>
<dbReference type="PANTHER" id="PTHR37423">
    <property type="entry name" value="SOLUBLE LYTIC MUREIN TRANSGLYCOSYLASE-RELATED"/>
    <property type="match status" value="1"/>
</dbReference>
<proteinExistence type="inferred from homology"/>
<evidence type="ECO:0000313" key="4">
    <source>
        <dbReference type="EMBL" id="MBI3014083.1"/>
    </source>
</evidence>
<dbReference type="PANTHER" id="PTHR37423:SF2">
    <property type="entry name" value="MEMBRANE-BOUND LYTIC MUREIN TRANSGLYCOSYLASE C"/>
    <property type="match status" value="1"/>
</dbReference>
<sequence>MKTSKWVQNLLNWVKKCNLGLLGSVIALLVLSIFYFPAATGMYPERGIPLDELLNRGEARISSRVLQKELGMDAELADQVAGSVVRYARASNIPWELVVAVIKVESAGYPQAVSPRGAKGLMQVMPFWTTELGADPRAIFEPETNVWMGISILKHYLQRYKALDVALAAYNGSLGSPEYPEKVLKTYRQLISYQLN</sequence>
<dbReference type="Proteomes" id="UP000741360">
    <property type="component" value="Unassembled WGS sequence"/>
</dbReference>
<evidence type="ECO:0000256" key="1">
    <source>
        <dbReference type="ARBA" id="ARBA00007734"/>
    </source>
</evidence>
<protein>
    <submittedName>
        <fullName evidence="4">Lytic transglycosylase domain-containing protein</fullName>
    </submittedName>
</protein>
<evidence type="ECO:0000313" key="5">
    <source>
        <dbReference type="Proteomes" id="UP000741360"/>
    </source>
</evidence>
<dbReference type="CDD" id="cd00254">
    <property type="entry name" value="LT-like"/>
    <property type="match status" value="1"/>
</dbReference>
<dbReference type="InterPro" id="IPR008258">
    <property type="entry name" value="Transglycosylase_SLT_dom_1"/>
</dbReference>
<dbReference type="EMBL" id="JACPSX010000054">
    <property type="protein sequence ID" value="MBI3014083.1"/>
    <property type="molecule type" value="Genomic_DNA"/>
</dbReference>
<comment type="caution">
    <text evidence="4">The sequence shown here is derived from an EMBL/GenBank/DDBJ whole genome shotgun (WGS) entry which is preliminary data.</text>
</comment>
<feature type="transmembrane region" description="Helical" evidence="2">
    <location>
        <begin position="20"/>
        <end position="38"/>
    </location>
</feature>